<dbReference type="GO" id="GO:0070402">
    <property type="term" value="F:NADPH binding"/>
    <property type="evidence" value="ECO:0007669"/>
    <property type="project" value="UniProtKB-UniRule"/>
</dbReference>
<comment type="catalytic activity">
    <reaction evidence="11">
        <text>isopentenyl diphosphate = dimethylallyl diphosphate</text>
        <dbReference type="Rhea" id="RHEA:23284"/>
        <dbReference type="ChEBI" id="CHEBI:57623"/>
        <dbReference type="ChEBI" id="CHEBI:128769"/>
        <dbReference type="EC" id="5.3.3.2"/>
    </reaction>
</comment>
<feature type="binding site" evidence="11">
    <location>
        <position position="210"/>
    </location>
    <ligand>
        <name>FMN</name>
        <dbReference type="ChEBI" id="CHEBI:58210"/>
    </ligand>
</feature>
<dbReference type="HAMAP" id="MF_00354">
    <property type="entry name" value="Idi_2"/>
    <property type="match status" value="1"/>
</dbReference>
<keyword evidence="3 11" id="KW-0285">Flavoprotein</keyword>
<feature type="binding site" evidence="11">
    <location>
        <position position="215"/>
    </location>
    <ligand>
        <name>FMN</name>
        <dbReference type="ChEBI" id="CHEBI:58210"/>
    </ligand>
</feature>
<dbReference type="RefSeq" id="WP_109093136.1">
    <property type="nucleotide sequence ID" value="NZ_QETB01000001.1"/>
</dbReference>
<dbReference type="InterPro" id="IPR000262">
    <property type="entry name" value="FMN-dep_DH"/>
</dbReference>
<feature type="binding site" evidence="11">
    <location>
        <position position="153"/>
    </location>
    <ligand>
        <name>substrate</name>
    </ligand>
</feature>
<comment type="caution">
    <text evidence="11">Lacks conserved residue(s) required for the propagation of feature annotation.</text>
</comment>
<comment type="subunit">
    <text evidence="10 11">Homooctamer. Dimer of tetramers.</text>
</comment>
<dbReference type="CDD" id="cd02811">
    <property type="entry name" value="IDI-2_FMN"/>
    <property type="match status" value="1"/>
</dbReference>
<feature type="binding site" evidence="11">
    <location>
        <position position="94"/>
    </location>
    <ligand>
        <name>FMN</name>
        <dbReference type="ChEBI" id="CHEBI:58210"/>
    </ligand>
</feature>
<evidence type="ECO:0000256" key="6">
    <source>
        <dbReference type="ARBA" id="ARBA00022842"/>
    </source>
</evidence>
<dbReference type="Proteomes" id="UP000245283">
    <property type="component" value="Unassembled WGS sequence"/>
</dbReference>
<dbReference type="EMBL" id="QETB01000001">
    <property type="protein sequence ID" value="PWF27641.1"/>
    <property type="molecule type" value="Genomic_DNA"/>
</dbReference>
<dbReference type="GO" id="GO:0000287">
    <property type="term" value="F:magnesium ion binding"/>
    <property type="evidence" value="ECO:0007669"/>
    <property type="project" value="UniProtKB-UniRule"/>
</dbReference>
<comment type="cofactor">
    <cofactor evidence="11">
        <name>Mg(2+)</name>
        <dbReference type="ChEBI" id="CHEBI:18420"/>
    </cofactor>
</comment>
<dbReference type="GO" id="GO:0016491">
    <property type="term" value="F:oxidoreductase activity"/>
    <property type="evidence" value="ECO:0007669"/>
    <property type="project" value="InterPro"/>
</dbReference>
<evidence type="ECO:0000256" key="7">
    <source>
        <dbReference type="ARBA" id="ARBA00022857"/>
    </source>
</evidence>
<feature type="domain" description="FMN-dependent dehydrogenase" evidence="12">
    <location>
        <begin position="23"/>
        <end position="96"/>
    </location>
</feature>
<comment type="cofactor">
    <cofactor evidence="1 11">
        <name>FMN</name>
        <dbReference type="ChEBI" id="CHEBI:58210"/>
    </cofactor>
</comment>
<comment type="subcellular location">
    <subcellularLocation>
        <location evidence="11">Cytoplasm</location>
    </subcellularLocation>
</comment>
<dbReference type="GO" id="GO:0004452">
    <property type="term" value="F:isopentenyl-diphosphate delta-isomerase activity"/>
    <property type="evidence" value="ECO:0007669"/>
    <property type="project" value="UniProtKB-UniRule"/>
</dbReference>
<evidence type="ECO:0000313" key="14">
    <source>
        <dbReference type="Proteomes" id="UP000245283"/>
    </source>
</evidence>
<evidence type="ECO:0000256" key="9">
    <source>
        <dbReference type="ARBA" id="ARBA00023235"/>
    </source>
</evidence>
<proteinExistence type="inferred from homology"/>
<evidence type="ECO:0000256" key="1">
    <source>
        <dbReference type="ARBA" id="ARBA00001917"/>
    </source>
</evidence>
<comment type="caution">
    <text evidence="13">The sequence shown here is derived from an EMBL/GenBank/DDBJ whole genome shotgun (WGS) entry which is preliminary data.</text>
</comment>
<feature type="binding site" evidence="11">
    <location>
        <position position="123"/>
    </location>
    <ligand>
        <name>FMN</name>
        <dbReference type="ChEBI" id="CHEBI:58210"/>
    </ligand>
</feature>
<evidence type="ECO:0000256" key="11">
    <source>
        <dbReference type="HAMAP-Rule" id="MF_00354"/>
    </source>
</evidence>
<dbReference type="GO" id="GO:0008299">
    <property type="term" value="P:isoprenoid biosynthetic process"/>
    <property type="evidence" value="ECO:0007669"/>
    <property type="project" value="UniProtKB-UniRule"/>
</dbReference>
<evidence type="ECO:0000256" key="10">
    <source>
        <dbReference type="ARBA" id="ARBA00025810"/>
    </source>
</evidence>
<name>A0A2V1KDB8_9ACTO</name>
<feature type="binding site" evidence="11">
    <location>
        <begin position="64"/>
        <end position="66"/>
    </location>
    <ligand>
        <name>FMN</name>
        <dbReference type="ChEBI" id="CHEBI:58210"/>
    </ligand>
</feature>
<dbReference type="AlphaFoldDB" id="A0A2V1KDB8"/>
<dbReference type="GO" id="GO:0005737">
    <property type="term" value="C:cytoplasm"/>
    <property type="evidence" value="ECO:0007669"/>
    <property type="project" value="UniProtKB-SubCell"/>
</dbReference>
<evidence type="ECO:0000256" key="2">
    <source>
        <dbReference type="ARBA" id="ARBA00022490"/>
    </source>
</evidence>
<feature type="binding site" evidence="11">
    <location>
        <position position="154"/>
    </location>
    <ligand>
        <name>Mg(2+)</name>
        <dbReference type="ChEBI" id="CHEBI:18420"/>
    </ligand>
</feature>
<dbReference type="SUPFAM" id="SSF51395">
    <property type="entry name" value="FMN-linked oxidoreductases"/>
    <property type="match status" value="1"/>
</dbReference>
<keyword evidence="14" id="KW-1185">Reference proteome</keyword>
<keyword evidence="9 11" id="KW-0413">Isomerase</keyword>
<feature type="domain" description="FMN-dependent dehydrogenase" evidence="12">
    <location>
        <begin position="166"/>
        <end position="332"/>
    </location>
</feature>
<dbReference type="PANTHER" id="PTHR43665:SF1">
    <property type="entry name" value="ISOPENTENYL-DIPHOSPHATE DELTA-ISOMERASE"/>
    <property type="match status" value="1"/>
</dbReference>
<evidence type="ECO:0000256" key="5">
    <source>
        <dbReference type="ARBA" id="ARBA00022723"/>
    </source>
</evidence>
<dbReference type="NCBIfam" id="TIGR02151">
    <property type="entry name" value="IPP_isom_2"/>
    <property type="match status" value="1"/>
</dbReference>
<keyword evidence="8 11" id="KW-0414">Isoprene biosynthesis</keyword>
<feature type="binding site" evidence="11">
    <location>
        <begin position="269"/>
        <end position="271"/>
    </location>
    <ligand>
        <name>FMN</name>
        <dbReference type="ChEBI" id="CHEBI:58210"/>
    </ligand>
</feature>
<protein>
    <recommendedName>
        <fullName evidence="11">Isopentenyl-diphosphate delta-isomerase</fullName>
        <shortName evidence="11">IPP isomerase</shortName>
        <ecNumber evidence="11">5.3.3.2</ecNumber>
    </recommendedName>
    <alternativeName>
        <fullName evidence="11">Isopentenyl diphosphate:dimethylallyl diphosphate isomerase</fullName>
    </alternativeName>
    <alternativeName>
        <fullName evidence="11">Isopentenyl pyrophosphate isomerase</fullName>
    </alternativeName>
    <alternativeName>
        <fullName evidence="11">Type 2 isopentenyl diphosphate isomerase</fullName>
        <shortName evidence="11">IDI-2</shortName>
    </alternativeName>
</protein>
<dbReference type="GO" id="GO:0010181">
    <property type="term" value="F:FMN binding"/>
    <property type="evidence" value="ECO:0007669"/>
    <property type="project" value="UniProtKB-UniRule"/>
</dbReference>
<dbReference type="SMART" id="SM01240">
    <property type="entry name" value="IMPDH"/>
    <property type="match status" value="1"/>
</dbReference>
<evidence type="ECO:0000259" key="12">
    <source>
        <dbReference type="Pfam" id="PF01070"/>
    </source>
</evidence>
<evidence type="ECO:0000313" key="13">
    <source>
        <dbReference type="EMBL" id="PWF27641.1"/>
    </source>
</evidence>
<dbReference type="InterPro" id="IPR013785">
    <property type="entry name" value="Aldolase_TIM"/>
</dbReference>
<comment type="similarity">
    <text evidence="11">Belongs to the IPP isomerase type 2 family.</text>
</comment>
<dbReference type="PIRSF" id="PIRSF003314">
    <property type="entry name" value="IPP_isomerase"/>
    <property type="match status" value="1"/>
</dbReference>
<dbReference type="OrthoDB" id="9795032at2"/>
<evidence type="ECO:0000256" key="8">
    <source>
        <dbReference type="ARBA" id="ARBA00023229"/>
    </source>
</evidence>
<dbReference type="PANTHER" id="PTHR43665">
    <property type="entry name" value="ISOPENTENYL-DIPHOSPHATE DELTA-ISOMERASE"/>
    <property type="match status" value="1"/>
</dbReference>
<keyword evidence="2 11" id="KW-0963">Cytoplasm</keyword>
<dbReference type="InterPro" id="IPR011179">
    <property type="entry name" value="IPdP_isomerase"/>
</dbReference>
<feature type="binding site" evidence="11">
    <location>
        <begin position="290"/>
        <end position="291"/>
    </location>
    <ligand>
        <name>FMN</name>
        <dbReference type="ChEBI" id="CHEBI:58210"/>
    </ligand>
</feature>
<gene>
    <name evidence="11" type="primary">fni</name>
    <name evidence="13" type="ORF">DD236_04495</name>
</gene>
<feature type="binding site" evidence="11">
    <location>
        <begin position="8"/>
        <end position="9"/>
    </location>
    <ligand>
        <name>substrate</name>
    </ligand>
</feature>
<organism evidence="13 14">
    <name type="scientific">Ancrocorticia populi</name>
    <dbReference type="NCBI Taxonomy" id="2175228"/>
    <lineage>
        <taxon>Bacteria</taxon>
        <taxon>Bacillati</taxon>
        <taxon>Actinomycetota</taxon>
        <taxon>Actinomycetes</taxon>
        <taxon>Actinomycetales</taxon>
        <taxon>Actinomycetaceae</taxon>
        <taxon>Ancrocorticia</taxon>
    </lineage>
</organism>
<reference evidence="14" key="1">
    <citation type="submission" date="2018-05" db="EMBL/GenBank/DDBJ databases">
        <authorList>
            <person name="Li Y."/>
        </authorList>
    </citation>
    <scope>NUCLEOTIDE SEQUENCE [LARGE SCALE GENOMIC DNA]</scope>
    <source>
        <strain evidence="14">sk1b4</strain>
    </source>
</reference>
<comment type="function">
    <text evidence="11">Involved in the biosynthesis of isoprenoids. Catalyzes the 1,3-allylic rearrangement of the homoallylic substrate isopentenyl (IPP) to its allylic isomer, dimethylallyl diphosphate (DMAPP).</text>
</comment>
<keyword evidence="6 11" id="KW-0460">Magnesium</keyword>
<dbReference type="Pfam" id="PF01070">
    <property type="entry name" value="FMN_dh"/>
    <property type="match status" value="2"/>
</dbReference>
<keyword evidence="4 11" id="KW-0288">FMN</keyword>
<keyword evidence="7 11" id="KW-0521">NADP</keyword>
<comment type="cofactor">
    <cofactor evidence="11">
        <name>NADPH</name>
        <dbReference type="ChEBI" id="CHEBI:57783"/>
    </cofactor>
</comment>
<keyword evidence="5 11" id="KW-0479">Metal-binding</keyword>
<dbReference type="Gene3D" id="3.20.20.70">
    <property type="entry name" value="Aldolase class I"/>
    <property type="match status" value="1"/>
</dbReference>
<sequence length="362" mass="39104">MSGRDSARKDDHVRISEELRNVQHNGFDDIRFMHQSFNELSRESVDISTSVTGSPWQVPFYINAMTGGSEMTGRINADLAKAAATAGVAMASGSVSVALKDPSLAPSFEVIRENAPEAFIFANVGPTVTAENARRAVQLLDANALQVHVNPAQELVMPEGDHDFRGWLDRIEEIVAEVPVPVVVKEVGFGLSSKSIAQVRAHGVHTVDVSGRGGTDFAAIEKRRRGDRAYSYLAGWGQSTVECLLETLGDFPVQPANPRHHVEILASGGVRSPFDVVRALAMGARAVGVSGHFLHLLIEEGIEALISELTSWTEEVRTLMTLLGTPNVPALLQTDLLVSGKTAEFANLRGIDLPELARRSEL</sequence>
<accession>A0A2V1KDB8</accession>
<dbReference type="EC" id="5.3.3.2" evidence="11"/>
<evidence type="ECO:0000256" key="4">
    <source>
        <dbReference type="ARBA" id="ARBA00022643"/>
    </source>
</evidence>
<evidence type="ECO:0000256" key="3">
    <source>
        <dbReference type="ARBA" id="ARBA00022630"/>
    </source>
</evidence>
<feature type="binding site" evidence="11">
    <location>
        <position position="185"/>
    </location>
    <ligand>
        <name>FMN</name>
        <dbReference type="ChEBI" id="CHEBI:58210"/>
    </ligand>
</feature>